<name>A0A6J6BLR4_9ZZZZ</name>
<protein>
    <submittedName>
        <fullName evidence="2">Unannotated protein</fullName>
    </submittedName>
</protein>
<reference evidence="2" key="1">
    <citation type="submission" date="2020-05" db="EMBL/GenBank/DDBJ databases">
        <authorList>
            <person name="Chiriac C."/>
            <person name="Salcher M."/>
            <person name="Ghai R."/>
            <person name="Kavagutti S V."/>
        </authorList>
    </citation>
    <scope>NUCLEOTIDE SEQUENCE</scope>
</reference>
<keyword evidence="1" id="KW-0812">Transmembrane</keyword>
<dbReference type="EMBL" id="CAEZSH010000070">
    <property type="protein sequence ID" value="CAB4540011.1"/>
    <property type="molecule type" value="Genomic_DNA"/>
</dbReference>
<sequence length="121" mass="12876">MKSLQSDTGSGLPLLVFIAAFSLVAGMLLVNVQQVAIGDMRVADYAQSLALVAARKGTEAAATAEQLIEANDGFELEARVEAVDAKTFAATVCVIQPLVFELFGRTQQRVCELAMARWLSG</sequence>
<evidence type="ECO:0000313" key="2">
    <source>
        <dbReference type="EMBL" id="CAB4540011.1"/>
    </source>
</evidence>
<keyword evidence="1" id="KW-1133">Transmembrane helix</keyword>
<evidence type="ECO:0000256" key="1">
    <source>
        <dbReference type="SAM" id="Phobius"/>
    </source>
</evidence>
<keyword evidence="1" id="KW-0472">Membrane</keyword>
<dbReference type="AlphaFoldDB" id="A0A6J6BLR4"/>
<feature type="transmembrane region" description="Helical" evidence="1">
    <location>
        <begin position="12"/>
        <end position="32"/>
    </location>
</feature>
<accession>A0A6J6BLR4</accession>
<gene>
    <name evidence="2" type="ORF">UFOPK1410_00653</name>
</gene>
<organism evidence="2">
    <name type="scientific">freshwater metagenome</name>
    <dbReference type="NCBI Taxonomy" id="449393"/>
    <lineage>
        <taxon>unclassified sequences</taxon>
        <taxon>metagenomes</taxon>
        <taxon>ecological metagenomes</taxon>
    </lineage>
</organism>
<proteinExistence type="predicted"/>